<reference evidence="4" key="1">
    <citation type="journal article" date="2019" name="Int. J. Syst. Evol. Microbiol.">
        <title>The Global Catalogue of Microorganisms (GCM) 10K type strain sequencing project: providing services to taxonomists for standard genome sequencing and annotation.</title>
        <authorList>
            <consortium name="The Broad Institute Genomics Platform"/>
            <consortium name="The Broad Institute Genome Sequencing Center for Infectious Disease"/>
            <person name="Wu L."/>
            <person name="Ma J."/>
        </authorList>
    </citation>
    <scope>NUCLEOTIDE SEQUENCE [LARGE SCALE GENOMIC DNA]</scope>
    <source>
        <strain evidence="4">CGMCC 1.15180</strain>
    </source>
</reference>
<protein>
    <submittedName>
        <fullName evidence="3">Thioredoxin family protein</fullName>
    </submittedName>
</protein>
<dbReference type="InterPro" id="IPR012336">
    <property type="entry name" value="Thioredoxin-like_fold"/>
</dbReference>
<dbReference type="Proteomes" id="UP001597361">
    <property type="component" value="Unassembled WGS sequence"/>
</dbReference>
<dbReference type="EMBL" id="JBHUHR010000045">
    <property type="protein sequence ID" value="MFD2036673.1"/>
    <property type="molecule type" value="Genomic_DNA"/>
</dbReference>
<dbReference type="PROSITE" id="PS51352">
    <property type="entry name" value="THIOREDOXIN_2"/>
    <property type="match status" value="1"/>
</dbReference>
<comment type="caution">
    <text evidence="3">The sequence shown here is derived from an EMBL/GenBank/DDBJ whole genome shotgun (WGS) entry which is preliminary data.</text>
</comment>
<feature type="chain" id="PRO_5045143721" evidence="1">
    <location>
        <begin position="20"/>
        <end position="403"/>
    </location>
</feature>
<organism evidence="3 4">
    <name type="scientific">Belliella marina</name>
    <dbReference type="NCBI Taxonomy" id="1644146"/>
    <lineage>
        <taxon>Bacteria</taxon>
        <taxon>Pseudomonadati</taxon>
        <taxon>Bacteroidota</taxon>
        <taxon>Cytophagia</taxon>
        <taxon>Cytophagales</taxon>
        <taxon>Cyclobacteriaceae</taxon>
        <taxon>Belliella</taxon>
    </lineage>
</organism>
<proteinExistence type="predicted"/>
<evidence type="ECO:0000256" key="1">
    <source>
        <dbReference type="SAM" id="SignalP"/>
    </source>
</evidence>
<dbReference type="InterPro" id="IPR036249">
    <property type="entry name" value="Thioredoxin-like_sf"/>
</dbReference>
<dbReference type="RefSeq" id="WP_376887923.1">
    <property type="nucleotide sequence ID" value="NZ_JBHUHR010000045.1"/>
</dbReference>
<feature type="signal peptide" evidence="1">
    <location>
        <begin position="1"/>
        <end position="19"/>
    </location>
</feature>
<dbReference type="SUPFAM" id="SSF52833">
    <property type="entry name" value="Thioredoxin-like"/>
    <property type="match status" value="1"/>
</dbReference>
<evidence type="ECO:0000313" key="4">
    <source>
        <dbReference type="Proteomes" id="UP001597361"/>
    </source>
</evidence>
<name>A0ABW4VTK8_9BACT</name>
<evidence type="ECO:0000259" key="2">
    <source>
        <dbReference type="PROSITE" id="PS51352"/>
    </source>
</evidence>
<feature type="domain" description="Thioredoxin" evidence="2">
    <location>
        <begin position="11"/>
        <end position="133"/>
    </location>
</feature>
<keyword evidence="4" id="KW-1185">Reference proteome</keyword>
<sequence length="403" mass="45995">MRFLSITMLAMLLATYASSQTNFIADFDHARSLAKSESKLLFIDLYFEGCHPCEQMDRDVFPDEKVAAYLNGPFVAFKGDVFKELPAMKLARKYATSGFPTFYILSPEGHTIDIVSGYKSAEELQTWLDTALERNKNKQYLAFNTTLDNGYPEFYSNAYLKAERKISQETISTFLSSSLSPLEDEVSFAVLAAFGNTQEDHDFIFEHKEELTKKYGQEIINKKLLAIMSRYAKTHGDKDDIDGFEAKLQSYIDHISSHEKERMLPVILKTFFIQTNNPTWYFNRITQETALNPIDQINAMGEILCLKGIMDSPSMVKEVQSWLSQNLNTHPNSYFHAAMAAYYAKQNKLAQDRFREFETLTEGTHQTPINLSSINSLREAILSDSAPMELAIKPLQAHKNYSK</sequence>
<dbReference type="Gene3D" id="3.40.30.10">
    <property type="entry name" value="Glutaredoxin"/>
    <property type="match status" value="1"/>
</dbReference>
<dbReference type="Pfam" id="PF13098">
    <property type="entry name" value="Thioredoxin_2"/>
    <property type="match status" value="1"/>
</dbReference>
<gene>
    <name evidence="3" type="ORF">ACFSKL_17850</name>
</gene>
<accession>A0ABW4VTK8</accession>
<evidence type="ECO:0000313" key="3">
    <source>
        <dbReference type="EMBL" id="MFD2036673.1"/>
    </source>
</evidence>
<keyword evidence="1" id="KW-0732">Signal</keyword>
<dbReference type="InterPro" id="IPR013766">
    <property type="entry name" value="Thioredoxin_domain"/>
</dbReference>